<gene>
    <name evidence="15" type="ORF">GSTENG00018755001</name>
</gene>
<dbReference type="SMART" id="SM00068">
    <property type="entry name" value="GHB"/>
    <property type="match status" value="1"/>
</dbReference>
<dbReference type="EMBL" id="CAAE01014597">
    <property type="protein sequence ID" value="CAG00338.1"/>
    <property type="molecule type" value="Genomic_DNA"/>
</dbReference>
<comment type="function">
    <text evidence="1">Involved in gametogenesis and steroidogenesis.</text>
</comment>
<dbReference type="PANTHER" id="PTHR11515:SF11">
    <property type="entry name" value="LUTROPIN SUBUNIT BETA"/>
    <property type="match status" value="1"/>
</dbReference>
<dbReference type="OrthoDB" id="8453657at2759"/>
<evidence type="ECO:0000256" key="13">
    <source>
        <dbReference type="SAM" id="SignalP"/>
    </source>
</evidence>
<dbReference type="InterPro" id="IPR029034">
    <property type="entry name" value="Cystine-knot_cytokine"/>
</dbReference>
<dbReference type="GO" id="GO:0005179">
    <property type="term" value="F:hormone activity"/>
    <property type="evidence" value="ECO:0007669"/>
    <property type="project" value="UniProtKB-KW"/>
</dbReference>
<feature type="disulfide bond" evidence="12">
    <location>
        <begin position="61"/>
        <end position="113"/>
    </location>
</feature>
<dbReference type="GO" id="GO:0005615">
    <property type="term" value="C:extracellular space"/>
    <property type="evidence" value="ECO:0007669"/>
    <property type="project" value="TreeGrafter"/>
</dbReference>
<dbReference type="KEGG" id="tng:GSTEN00018755G001"/>
<evidence type="ECO:0000256" key="5">
    <source>
        <dbReference type="ARBA" id="ARBA00022525"/>
    </source>
</evidence>
<dbReference type="GO" id="GO:0007186">
    <property type="term" value="P:G protein-coupled receptor signaling pathway"/>
    <property type="evidence" value="ECO:0007669"/>
    <property type="project" value="TreeGrafter"/>
</dbReference>
<sequence length="123" mass="13728">MPAVQMSQVMCWFMAALYFIPPLHATEDLPLCQPVNQMVSLEKEGCPTCHLVETSICSGHCVTKDPVIKIPFNKIYQNVCTYKNLYYKTYTLPGCPPGVDPTVNYPVALSCHCSRCSMNISDC</sequence>
<keyword evidence="6" id="KW-0372">Hormone</keyword>
<dbReference type="SUPFAM" id="SSF57501">
    <property type="entry name" value="Cystine-knot cytokines"/>
    <property type="match status" value="1"/>
</dbReference>
<organism evidence="15">
    <name type="scientific">Tetraodon nigroviridis</name>
    <name type="common">Spotted green pufferfish</name>
    <name type="synonym">Chelonodon nigroviridis</name>
    <dbReference type="NCBI Taxonomy" id="99883"/>
    <lineage>
        <taxon>Eukaryota</taxon>
        <taxon>Metazoa</taxon>
        <taxon>Chordata</taxon>
        <taxon>Craniata</taxon>
        <taxon>Vertebrata</taxon>
        <taxon>Euteleostomi</taxon>
        <taxon>Actinopterygii</taxon>
        <taxon>Neopterygii</taxon>
        <taxon>Teleostei</taxon>
        <taxon>Neoteleostei</taxon>
        <taxon>Acanthomorphata</taxon>
        <taxon>Eupercaria</taxon>
        <taxon>Tetraodontiformes</taxon>
        <taxon>Tetradontoidea</taxon>
        <taxon>Tetraodontidae</taxon>
        <taxon>Tetraodon</taxon>
    </lineage>
</organism>
<feature type="chain" id="PRO_5004243946" description="Gonadotropin subunit beta-2" evidence="13">
    <location>
        <begin position="26"/>
        <end position="123"/>
    </location>
</feature>
<evidence type="ECO:0000256" key="12">
    <source>
        <dbReference type="PROSITE-ProRule" id="PRU00039"/>
    </source>
</evidence>
<reference evidence="15" key="1">
    <citation type="journal article" date="2004" name="Nature">
        <title>Genome duplication in the teleost fish Tetraodon nigroviridis reveals the early vertebrate proto-karyotype.</title>
        <authorList>
            <person name="Jaillon O."/>
            <person name="Aury J.-M."/>
            <person name="Brunet F."/>
            <person name="Petit J.-L."/>
            <person name="Stange-Thomann N."/>
            <person name="Mauceli E."/>
            <person name="Bouneau L."/>
            <person name="Fischer C."/>
            <person name="Ozouf-Costaz C."/>
            <person name="Bernot A."/>
            <person name="Nicaud S."/>
            <person name="Jaffe D."/>
            <person name="Fisher S."/>
            <person name="Lutfalla G."/>
            <person name="Dossat C."/>
            <person name="Segurens B."/>
            <person name="Dasilva C."/>
            <person name="Salanoubat M."/>
            <person name="Levy M."/>
            <person name="Boudet N."/>
            <person name="Castellano S."/>
            <person name="Anthouard V."/>
            <person name="Jubin C."/>
            <person name="Castelli V."/>
            <person name="Katinka M."/>
            <person name="Vacherie B."/>
            <person name="Biemont C."/>
            <person name="Skalli Z."/>
            <person name="Cattolico L."/>
            <person name="Poulain J."/>
            <person name="De Berardinis V."/>
            <person name="Cruaud C."/>
            <person name="Duprat S."/>
            <person name="Brottier P."/>
            <person name="Coutanceau J.-P."/>
            <person name="Gouzy J."/>
            <person name="Parra G."/>
            <person name="Lardier G."/>
            <person name="Chapple C."/>
            <person name="McKernan K.J."/>
            <person name="McEwan P."/>
            <person name="Bosak S."/>
            <person name="Kellis M."/>
            <person name="Volff J.-N."/>
            <person name="Guigo R."/>
            <person name="Zody M.C."/>
            <person name="Mesirov J."/>
            <person name="Lindblad-Toh K."/>
            <person name="Birren B."/>
            <person name="Nusbaum C."/>
            <person name="Kahn D."/>
            <person name="Robinson-Rechavi M."/>
            <person name="Laudet V."/>
            <person name="Schachter V."/>
            <person name="Quetier F."/>
            <person name="Saurin W."/>
            <person name="Scarpelli C."/>
            <person name="Wincker P."/>
            <person name="Lander E.S."/>
            <person name="Weissenbach J."/>
            <person name="Roest Crollius H."/>
        </authorList>
    </citation>
    <scope>NUCLEOTIDE SEQUENCE [LARGE SCALE GENOMIC DNA]</scope>
</reference>
<evidence type="ECO:0000256" key="4">
    <source>
        <dbReference type="ARBA" id="ARBA00011870"/>
    </source>
</evidence>
<feature type="signal peptide" evidence="13">
    <location>
        <begin position="1"/>
        <end position="25"/>
    </location>
</feature>
<feature type="domain" description="CTCK" evidence="14">
    <location>
        <begin position="32"/>
        <end position="123"/>
    </location>
</feature>
<evidence type="ECO:0000256" key="6">
    <source>
        <dbReference type="ARBA" id="ARBA00022702"/>
    </source>
</evidence>
<dbReference type="Pfam" id="PF00007">
    <property type="entry name" value="Cys_knot"/>
    <property type="match status" value="1"/>
</dbReference>
<evidence type="ECO:0000256" key="2">
    <source>
        <dbReference type="ARBA" id="ARBA00004613"/>
    </source>
</evidence>
<evidence type="ECO:0000259" key="14">
    <source>
        <dbReference type="PROSITE" id="PS01225"/>
    </source>
</evidence>
<comment type="subunit">
    <text evidence="4">Heterodimer of an alpha and a beta chain.</text>
</comment>
<feature type="disulfide bond" evidence="12">
    <location>
        <begin position="57"/>
        <end position="111"/>
    </location>
</feature>
<dbReference type="GO" id="GO:0005737">
    <property type="term" value="C:cytoplasm"/>
    <property type="evidence" value="ECO:0007669"/>
    <property type="project" value="TreeGrafter"/>
</dbReference>
<dbReference type="GO" id="GO:0010817">
    <property type="term" value="P:regulation of hormone levels"/>
    <property type="evidence" value="ECO:0007669"/>
    <property type="project" value="UniProtKB-ARBA"/>
</dbReference>
<dbReference type="InterPro" id="IPR018245">
    <property type="entry name" value="Gonadotropin_bsu_CS"/>
</dbReference>
<dbReference type="CDD" id="cd00069">
    <property type="entry name" value="GHB_like"/>
    <property type="match status" value="1"/>
</dbReference>
<comment type="caution">
    <text evidence="15">The sequence shown here is derived from an EMBL/GenBank/DDBJ whole genome shotgun (WGS) entry which is preliminary data.</text>
</comment>
<comment type="similarity">
    <text evidence="3">Belongs to the glycoprotein hormones subunit beta family.</text>
</comment>
<feature type="disulfide bond" evidence="12">
    <location>
        <begin position="46"/>
        <end position="95"/>
    </location>
</feature>
<evidence type="ECO:0000256" key="9">
    <source>
        <dbReference type="ARBA" id="ARBA00069434"/>
    </source>
</evidence>
<dbReference type="FunFam" id="2.10.90.10:FF:000007">
    <property type="entry name" value="Luteinizing hormone beta subunit"/>
    <property type="match status" value="1"/>
</dbReference>
<evidence type="ECO:0000256" key="1">
    <source>
        <dbReference type="ARBA" id="ARBA00003920"/>
    </source>
</evidence>
<proteinExistence type="inferred from homology"/>
<keyword evidence="8" id="KW-0325">Glycoprotein</keyword>
<dbReference type="InterPro" id="IPR006207">
    <property type="entry name" value="Cys_knot_C"/>
</dbReference>
<reference evidence="15" key="2">
    <citation type="submission" date="2004-02" db="EMBL/GenBank/DDBJ databases">
        <authorList>
            <consortium name="Genoscope"/>
            <consortium name="Whitehead Institute Centre for Genome Research"/>
        </authorList>
    </citation>
    <scope>NUCLEOTIDE SEQUENCE</scope>
</reference>
<dbReference type="PROSITE" id="PS00261">
    <property type="entry name" value="GLYCO_HORMONE_BETA_1"/>
    <property type="match status" value="1"/>
</dbReference>
<dbReference type="PROSITE" id="PS01225">
    <property type="entry name" value="CTCK_2"/>
    <property type="match status" value="1"/>
</dbReference>
<comment type="subcellular location">
    <subcellularLocation>
        <location evidence="2">Secreted</location>
    </subcellularLocation>
</comment>
<comment type="caution">
    <text evidence="12">Lacks conserved residue(s) required for the propagation of feature annotation.</text>
</comment>
<evidence type="ECO:0000256" key="3">
    <source>
        <dbReference type="ARBA" id="ARBA00006552"/>
    </source>
</evidence>
<evidence type="ECO:0000313" key="15">
    <source>
        <dbReference type="EMBL" id="CAG00338.1"/>
    </source>
</evidence>
<evidence type="ECO:0000256" key="7">
    <source>
        <dbReference type="ARBA" id="ARBA00023157"/>
    </source>
</evidence>
<dbReference type="Gene3D" id="2.10.90.10">
    <property type="entry name" value="Cystine-knot cytokines"/>
    <property type="match status" value="1"/>
</dbReference>
<keyword evidence="13" id="KW-0732">Signal</keyword>
<evidence type="ECO:0000256" key="8">
    <source>
        <dbReference type="ARBA" id="ARBA00023180"/>
    </source>
</evidence>
<evidence type="ECO:0000256" key="10">
    <source>
        <dbReference type="ARBA" id="ARBA00077521"/>
    </source>
</evidence>
<evidence type="ECO:0000256" key="11">
    <source>
        <dbReference type="ARBA" id="ARBA00081883"/>
    </source>
</evidence>
<dbReference type="InterPro" id="IPR006208">
    <property type="entry name" value="Glyco_hormone_CN"/>
</dbReference>
<dbReference type="GO" id="GO:0030728">
    <property type="term" value="P:ovulation"/>
    <property type="evidence" value="ECO:0007669"/>
    <property type="project" value="TreeGrafter"/>
</dbReference>
<dbReference type="InterPro" id="IPR001545">
    <property type="entry name" value="Gonadotropin_bsu"/>
</dbReference>
<keyword evidence="7 12" id="KW-1015">Disulfide bond</keyword>
<feature type="non-terminal residue" evidence="15">
    <location>
        <position position="1"/>
    </location>
</feature>
<protein>
    <recommendedName>
        <fullName evidence="9">Gonadotropin subunit beta-2</fullName>
    </recommendedName>
    <alternativeName>
        <fullName evidence="10">GTH-II-beta</fullName>
    </alternativeName>
    <alternativeName>
        <fullName evidence="11">Gonadotropin beta-II chain</fullName>
    </alternativeName>
</protein>
<keyword evidence="5" id="KW-0964">Secreted</keyword>
<accession>Q4SG94</accession>
<dbReference type="PANTHER" id="PTHR11515">
    <property type="entry name" value="GLYCOPROTEIN HORMONE BETA CHAIN"/>
    <property type="match status" value="1"/>
</dbReference>
<name>Q4SG94_TETNG</name>
<dbReference type="AlphaFoldDB" id="Q4SG94"/>